<dbReference type="InterPro" id="IPR001509">
    <property type="entry name" value="Epimerase_deHydtase"/>
</dbReference>
<dbReference type="PANTHER" id="PTHR43103">
    <property type="entry name" value="NUCLEOSIDE-DIPHOSPHATE-SUGAR EPIMERASE"/>
    <property type="match status" value="1"/>
</dbReference>
<dbReference type="InterPro" id="IPR036291">
    <property type="entry name" value="NAD(P)-bd_dom_sf"/>
</dbReference>
<keyword evidence="3" id="KW-0520">NAD</keyword>
<evidence type="ECO:0000313" key="5">
    <source>
        <dbReference type="EMBL" id="SFK42131.1"/>
    </source>
</evidence>
<dbReference type="GO" id="GO:0016491">
    <property type="term" value="F:oxidoreductase activity"/>
    <property type="evidence" value="ECO:0007669"/>
    <property type="project" value="UniProtKB-KW"/>
</dbReference>
<proteinExistence type="inferred from homology"/>
<evidence type="ECO:0000256" key="1">
    <source>
        <dbReference type="ARBA" id="ARBA00007637"/>
    </source>
</evidence>
<name>A0A1I3ZEI9_9PROT</name>
<dbReference type="AlphaFoldDB" id="A0A1I3ZEI9"/>
<sequence>MPHWNRLLVTGAAGEIGSVIRPALRGAAKHCRWHDIRPVTDAAAAEEVMQGDLAEPGVALAATRDVDCLIHLAGIPRETGGTVEDILRANVIACHAVFEAARQNGVKRFVFASSNHTIGFHPADALVGTEERPRPSGQYGASKVWGEALGRLYADKHGIEVACMRIGAFRARPGNARELGGWISHGDMASLARAAVDAAPFHFLVVYGVSANRRALWGKDEAARAALGWWPKDDAEAYAAELEDKRPPAGSVAARFHGGVVCEYGFSGDPDRIR</sequence>
<dbReference type="PANTHER" id="PTHR43103:SF5">
    <property type="entry name" value="4-EPIMERASE, PUTATIVE (AFU_ORTHOLOGUE AFUA_7G00360)-RELATED"/>
    <property type="match status" value="1"/>
</dbReference>
<evidence type="ECO:0000256" key="2">
    <source>
        <dbReference type="ARBA" id="ARBA00023002"/>
    </source>
</evidence>
<dbReference type="STRING" id="1123062.SAMN02745775_102419"/>
<dbReference type="Pfam" id="PF01370">
    <property type="entry name" value="Epimerase"/>
    <property type="match status" value="1"/>
</dbReference>
<dbReference type="OrthoDB" id="8770295at2"/>
<keyword evidence="6" id="KW-1185">Reference proteome</keyword>
<reference evidence="5 6" key="1">
    <citation type="submission" date="2016-10" db="EMBL/GenBank/DDBJ databases">
        <authorList>
            <person name="de Groot N.N."/>
        </authorList>
    </citation>
    <scope>NUCLEOTIDE SEQUENCE [LARGE SCALE GENOMIC DNA]</scope>
    <source>
        <strain evidence="5 6">DSM 19981</strain>
    </source>
</reference>
<comment type="similarity">
    <text evidence="1">Belongs to the NAD(P)-dependent epimerase/dehydratase family.</text>
</comment>
<evidence type="ECO:0000313" key="6">
    <source>
        <dbReference type="Proteomes" id="UP000199473"/>
    </source>
</evidence>
<dbReference type="EMBL" id="FOSQ01000002">
    <property type="protein sequence ID" value="SFK42131.1"/>
    <property type="molecule type" value="Genomic_DNA"/>
</dbReference>
<dbReference type="Proteomes" id="UP000199473">
    <property type="component" value="Unassembled WGS sequence"/>
</dbReference>
<organism evidence="5 6">
    <name type="scientific">Falsiroseomonas stagni DSM 19981</name>
    <dbReference type="NCBI Taxonomy" id="1123062"/>
    <lineage>
        <taxon>Bacteria</taxon>
        <taxon>Pseudomonadati</taxon>
        <taxon>Pseudomonadota</taxon>
        <taxon>Alphaproteobacteria</taxon>
        <taxon>Acetobacterales</taxon>
        <taxon>Roseomonadaceae</taxon>
        <taxon>Falsiroseomonas</taxon>
    </lineage>
</organism>
<gene>
    <name evidence="5" type="ORF">SAMN02745775_102419</name>
</gene>
<accession>A0A1I3ZEI9</accession>
<evidence type="ECO:0000256" key="3">
    <source>
        <dbReference type="ARBA" id="ARBA00023027"/>
    </source>
</evidence>
<evidence type="ECO:0000259" key="4">
    <source>
        <dbReference type="Pfam" id="PF01370"/>
    </source>
</evidence>
<feature type="domain" description="NAD-dependent epimerase/dehydratase" evidence="4">
    <location>
        <begin position="8"/>
        <end position="166"/>
    </location>
</feature>
<dbReference type="SUPFAM" id="SSF51735">
    <property type="entry name" value="NAD(P)-binding Rossmann-fold domains"/>
    <property type="match status" value="1"/>
</dbReference>
<dbReference type="RefSeq" id="WP_092958485.1">
    <property type="nucleotide sequence ID" value="NZ_FOSQ01000002.1"/>
</dbReference>
<dbReference type="Gene3D" id="3.40.50.720">
    <property type="entry name" value="NAD(P)-binding Rossmann-like Domain"/>
    <property type="match status" value="1"/>
</dbReference>
<protein>
    <submittedName>
        <fullName evidence="5">Uronate dehydrogenase</fullName>
    </submittedName>
</protein>
<keyword evidence="2" id="KW-0560">Oxidoreductase</keyword>